<dbReference type="InterPro" id="IPR053157">
    <property type="entry name" value="Sterol_Uptake_Regulator"/>
</dbReference>
<dbReference type="OrthoDB" id="5350673at2759"/>
<keyword evidence="2" id="KW-1185">Reference proteome</keyword>
<comment type="caution">
    <text evidence="1">The sequence shown here is derived from an EMBL/GenBank/DDBJ whole genome shotgun (WGS) entry which is preliminary data.</text>
</comment>
<dbReference type="RefSeq" id="XP_007755515.1">
    <property type="nucleotide sequence ID" value="XM_007757325.1"/>
</dbReference>
<dbReference type="Proteomes" id="UP000019473">
    <property type="component" value="Unassembled WGS sequence"/>
</dbReference>
<evidence type="ECO:0000313" key="1">
    <source>
        <dbReference type="EMBL" id="EXJ62861.1"/>
    </source>
</evidence>
<accession>W9WE89</accession>
<evidence type="ECO:0000313" key="2">
    <source>
        <dbReference type="Proteomes" id="UP000019473"/>
    </source>
</evidence>
<dbReference type="VEuPathDB" id="FungiDB:A1O7_03302"/>
<dbReference type="PANTHER" id="PTHR47784">
    <property type="entry name" value="STEROL UPTAKE CONTROL PROTEIN 2"/>
    <property type="match status" value="1"/>
</dbReference>
<dbReference type="STRING" id="1182544.W9WE89"/>
<organism evidence="1 2">
    <name type="scientific">Cladophialophora yegresii CBS 114405</name>
    <dbReference type="NCBI Taxonomy" id="1182544"/>
    <lineage>
        <taxon>Eukaryota</taxon>
        <taxon>Fungi</taxon>
        <taxon>Dikarya</taxon>
        <taxon>Ascomycota</taxon>
        <taxon>Pezizomycotina</taxon>
        <taxon>Eurotiomycetes</taxon>
        <taxon>Chaetothyriomycetidae</taxon>
        <taxon>Chaetothyriales</taxon>
        <taxon>Herpotrichiellaceae</taxon>
        <taxon>Cladophialophora</taxon>
    </lineage>
</organism>
<name>W9WE89_9EURO</name>
<dbReference type="GeneID" id="19177900"/>
<proteinExistence type="predicted"/>
<dbReference type="EMBL" id="AMGW01000002">
    <property type="protein sequence ID" value="EXJ62861.1"/>
    <property type="molecule type" value="Genomic_DNA"/>
</dbReference>
<sequence>MLLYLVKESQDALCSLMAYVEHLAQEAGSNDDSETLVKIPIYGRSIEMLTNAFPTEDAERGIFDDMIAWPHFVGGDLVRLLRERDQMALVILPHYGVALRAFSGFWWLDKVGARLIGAISGVLRSEFLAWVQWPLNTIAMEQA</sequence>
<dbReference type="AlphaFoldDB" id="W9WE89"/>
<gene>
    <name evidence="1" type="ORF">A1O7_03302</name>
</gene>
<protein>
    <submittedName>
        <fullName evidence="1">Uncharacterized protein</fullName>
    </submittedName>
</protein>
<dbReference type="PANTHER" id="PTHR47784:SF5">
    <property type="entry name" value="STEROL UPTAKE CONTROL PROTEIN 2"/>
    <property type="match status" value="1"/>
</dbReference>
<dbReference type="GO" id="GO:0001228">
    <property type="term" value="F:DNA-binding transcription activator activity, RNA polymerase II-specific"/>
    <property type="evidence" value="ECO:0007669"/>
    <property type="project" value="TreeGrafter"/>
</dbReference>
<dbReference type="HOGENOM" id="CLU_1805987_0_0_1"/>
<reference evidence="1 2" key="1">
    <citation type="submission" date="2013-03" db="EMBL/GenBank/DDBJ databases">
        <title>The Genome Sequence of Cladophialophora yegresii CBS 114405.</title>
        <authorList>
            <consortium name="The Broad Institute Genomics Platform"/>
            <person name="Cuomo C."/>
            <person name="de Hoog S."/>
            <person name="Gorbushina A."/>
            <person name="Walker B."/>
            <person name="Young S.K."/>
            <person name="Zeng Q."/>
            <person name="Gargeya S."/>
            <person name="Fitzgerald M."/>
            <person name="Haas B."/>
            <person name="Abouelleil A."/>
            <person name="Allen A.W."/>
            <person name="Alvarado L."/>
            <person name="Arachchi H.M."/>
            <person name="Berlin A.M."/>
            <person name="Chapman S.B."/>
            <person name="Gainer-Dewar J."/>
            <person name="Goldberg J."/>
            <person name="Griggs A."/>
            <person name="Gujja S."/>
            <person name="Hansen M."/>
            <person name="Howarth C."/>
            <person name="Imamovic A."/>
            <person name="Ireland A."/>
            <person name="Larimer J."/>
            <person name="McCowan C."/>
            <person name="Murphy C."/>
            <person name="Pearson M."/>
            <person name="Poon T.W."/>
            <person name="Priest M."/>
            <person name="Roberts A."/>
            <person name="Saif S."/>
            <person name="Shea T."/>
            <person name="Sisk P."/>
            <person name="Sykes S."/>
            <person name="Wortman J."/>
            <person name="Nusbaum C."/>
            <person name="Birren B."/>
        </authorList>
    </citation>
    <scope>NUCLEOTIDE SEQUENCE [LARGE SCALE GENOMIC DNA]</scope>
    <source>
        <strain evidence="1 2">CBS 114405</strain>
    </source>
</reference>